<keyword evidence="1" id="KW-0533">Nickel</keyword>
<comment type="caution">
    <text evidence="2">The sequence shown here is derived from an EMBL/GenBank/DDBJ whole genome shotgun (WGS) entry which is preliminary data.</text>
</comment>
<dbReference type="PANTHER" id="PTHR36566">
    <property type="entry name" value="NICKEL INSERTION PROTEIN-RELATED"/>
    <property type="match status" value="1"/>
</dbReference>
<gene>
    <name evidence="2" type="ORF">DW099_13030</name>
</gene>
<dbReference type="InterPro" id="IPR002822">
    <property type="entry name" value="Ni_insertion"/>
</dbReference>
<accession>A0A415DY49</accession>
<keyword evidence="3" id="KW-1185">Reference proteome</keyword>
<evidence type="ECO:0000256" key="1">
    <source>
        <dbReference type="ARBA" id="ARBA00022596"/>
    </source>
</evidence>
<dbReference type="RefSeq" id="WP_118335982.1">
    <property type="nucleotide sequence ID" value="NZ_AP025567.1"/>
</dbReference>
<dbReference type="AlphaFoldDB" id="A0A415DY49"/>
<dbReference type="PANTHER" id="PTHR36566:SF1">
    <property type="entry name" value="PYRIDINIUM-3,5-BISTHIOCARBOXYLIC ACID MONONUCLEOTIDE NICKEL INSERTION PROTEIN"/>
    <property type="match status" value="1"/>
</dbReference>
<dbReference type="Pfam" id="PF01969">
    <property type="entry name" value="Ni_insertion"/>
    <property type="match status" value="1"/>
</dbReference>
<sequence length="252" mass="27628">MKKLYINCGSGLSGDMMLGAFINMGVPADHLKEKLARLRLDEFELSIEEKMIGKKSVTDVDVILKDRTNLHKAPYSGVYRNYRQIVDMINNSALSNNVKVLSRRIFDIKAKAEAKVHEVPIDKVQFHEAGAVDSIVDIVGTAICCDYMDADEVAAKHVPTGYGEVKCACGTLPVPAPAVKQILEDAEIPHYRSEIPQEVLTPTGASILAGIADSFGWNDIQGNVLKRGYGCGKRDTGLPPLELILCEEREDV</sequence>
<dbReference type="EMBL" id="QRMS01000004">
    <property type="protein sequence ID" value="RHJ85767.1"/>
    <property type="molecule type" value="Genomic_DNA"/>
</dbReference>
<protein>
    <submittedName>
        <fullName evidence="2">LarC family nickel insertion protein</fullName>
    </submittedName>
</protein>
<evidence type="ECO:0000313" key="3">
    <source>
        <dbReference type="Proteomes" id="UP000284841"/>
    </source>
</evidence>
<dbReference type="Proteomes" id="UP000284841">
    <property type="component" value="Unassembled WGS sequence"/>
</dbReference>
<proteinExistence type="predicted"/>
<evidence type="ECO:0000313" key="2">
    <source>
        <dbReference type="EMBL" id="RHJ85767.1"/>
    </source>
</evidence>
<reference evidence="2 3" key="1">
    <citation type="submission" date="2018-08" db="EMBL/GenBank/DDBJ databases">
        <title>A genome reference for cultivated species of the human gut microbiota.</title>
        <authorList>
            <person name="Zou Y."/>
            <person name="Xue W."/>
            <person name="Luo G."/>
        </authorList>
    </citation>
    <scope>NUCLEOTIDE SEQUENCE [LARGE SCALE GENOMIC DNA]</scope>
    <source>
        <strain evidence="2 3">AM07-24</strain>
    </source>
</reference>
<name>A0A415DY49_9FIRM</name>
<dbReference type="OrthoDB" id="9765625at2"/>
<dbReference type="STRING" id="1776384.GCA_900086585_02164"/>
<organism evidence="2 3">
    <name type="scientific">Emergencia timonensis</name>
    <dbReference type="NCBI Taxonomy" id="1776384"/>
    <lineage>
        <taxon>Bacteria</taxon>
        <taxon>Bacillati</taxon>
        <taxon>Bacillota</taxon>
        <taxon>Clostridia</taxon>
        <taxon>Peptostreptococcales</taxon>
        <taxon>Anaerovoracaceae</taxon>
        <taxon>Emergencia</taxon>
    </lineage>
</organism>